<comment type="caution">
    <text evidence="1">The sequence shown here is derived from an EMBL/GenBank/DDBJ whole genome shotgun (WGS) entry which is preliminary data.</text>
</comment>
<evidence type="ECO:0000313" key="1">
    <source>
        <dbReference type="EMBL" id="KAI1698953.1"/>
    </source>
</evidence>
<organism evidence="1 2">
    <name type="scientific">Ditylenchus destructor</name>
    <dbReference type="NCBI Taxonomy" id="166010"/>
    <lineage>
        <taxon>Eukaryota</taxon>
        <taxon>Metazoa</taxon>
        <taxon>Ecdysozoa</taxon>
        <taxon>Nematoda</taxon>
        <taxon>Chromadorea</taxon>
        <taxon>Rhabditida</taxon>
        <taxon>Tylenchina</taxon>
        <taxon>Tylenchomorpha</taxon>
        <taxon>Sphaerularioidea</taxon>
        <taxon>Anguinidae</taxon>
        <taxon>Anguininae</taxon>
        <taxon>Ditylenchus</taxon>
    </lineage>
</organism>
<name>A0AAD4MRN0_9BILA</name>
<dbReference type="Proteomes" id="UP001201812">
    <property type="component" value="Unassembled WGS sequence"/>
</dbReference>
<reference evidence="1" key="1">
    <citation type="submission" date="2022-01" db="EMBL/GenBank/DDBJ databases">
        <title>Genome Sequence Resource for Two Populations of Ditylenchus destructor, the Migratory Endoparasitic Phytonematode.</title>
        <authorList>
            <person name="Zhang H."/>
            <person name="Lin R."/>
            <person name="Xie B."/>
        </authorList>
    </citation>
    <scope>NUCLEOTIDE SEQUENCE</scope>
    <source>
        <strain evidence="1">BazhouSP</strain>
    </source>
</reference>
<accession>A0AAD4MRN0</accession>
<sequence length="125" mass="14276">MPISAKHLNYFPFQCATCRETIQKHLGVTKEDMDLHMSNHHNGSNLFWNFWPKITEQCHNLPIQRTPLNNSTSTGNTMQNGLGLAQVKQENDNVIVTEEDSETVAKPNLEKLSQVFFSFTKHHPA</sequence>
<protein>
    <submittedName>
        <fullName evidence="1">Uncharacterized protein</fullName>
    </submittedName>
</protein>
<dbReference type="EMBL" id="JAKKPZ010000197">
    <property type="protein sequence ID" value="KAI1698953.1"/>
    <property type="molecule type" value="Genomic_DNA"/>
</dbReference>
<evidence type="ECO:0000313" key="2">
    <source>
        <dbReference type="Proteomes" id="UP001201812"/>
    </source>
</evidence>
<proteinExistence type="predicted"/>
<keyword evidence="2" id="KW-1185">Reference proteome</keyword>
<gene>
    <name evidence="1" type="ORF">DdX_17613</name>
</gene>
<dbReference type="AlphaFoldDB" id="A0AAD4MRN0"/>